<sequence length="224" mass="25776">MAETMRSSFDLNPERIYTVCSCREIRQPTSFNAETRFFTFRIIYLHFLPHPSDLASSPFAFLSELDMKFLGEIVAVCEFNHYETMSLVDYHLNSSHELNGSRSELLNRIQSLKQHCFKKLDINQFKTIHSCQDNGLASSLGSWKQILEECALFSFCHQVVALRIEGFDLASITQVPWDIQQRLATFTFLDLGVTLHQRLIKIFLTTSSITPYAGIISQQIYSET</sequence>
<comment type="caution">
    <text evidence="1">The sequence shown here is derived from an EMBL/GenBank/DDBJ whole genome shotgun (WGS) entry which is preliminary data.</text>
</comment>
<organism evidence="1 2">
    <name type="scientific">Cucumis melo var. makuwa</name>
    <name type="common">Oriental melon</name>
    <dbReference type="NCBI Taxonomy" id="1194695"/>
    <lineage>
        <taxon>Eukaryota</taxon>
        <taxon>Viridiplantae</taxon>
        <taxon>Streptophyta</taxon>
        <taxon>Embryophyta</taxon>
        <taxon>Tracheophyta</taxon>
        <taxon>Spermatophyta</taxon>
        <taxon>Magnoliopsida</taxon>
        <taxon>eudicotyledons</taxon>
        <taxon>Gunneridae</taxon>
        <taxon>Pentapetalae</taxon>
        <taxon>rosids</taxon>
        <taxon>fabids</taxon>
        <taxon>Cucurbitales</taxon>
        <taxon>Cucurbitaceae</taxon>
        <taxon>Benincaseae</taxon>
        <taxon>Cucumis</taxon>
    </lineage>
</organism>
<dbReference type="Proteomes" id="UP000321393">
    <property type="component" value="Unassembled WGS sequence"/>
</dbReference>
<evidence type="ECO:0000313" key="2">
    <source>
        <dbReference type="Proteomes" id="UP000321393"/>
    </source>
</evidence>
<accession>A0A5A7V6Y4</accession>
<dbReference type="EMBL" id="SSTE01003650">
    <property type="protein sequence ID" value="KAA0062984.1"/>
    <property type="molecule type" value="Genomic_DNA"/>
</dbReference>
<evidence type="ECO:0000313" key="1">
    <source>
        <dbReference type="EMBL" id="KAA0062984.1"/>
    </source>
</evidence>
<name>A0A5A7V6Y4_CUCMM</name>
<gene>
    <name evidence="1" type="ORF">E6C27_scaffold468G00840</name>
</gene>
<protein>
    <submittedName>
        <fullName evidence="1">Uncharacterized protein</fullName>
    </submittedName>
</protein>
<dbReference type="AlphaFoldDB" id="A0A5A7V6Y4"/>
<proteinExistence type="predicted"/>
<reference evidence="1 2" key="1">
    <citation type="submission" date="2019-08" db="EMBL/GenBank/DDBJ databases">
        <title>Draft genome sequences of two oriental melons (Cucumis melo L. var makuwa).</title>
        <authorList>
            <person name="Kwon S.-Y."/>
        </authorList>
    </citation>
    <scope>NUCLEOTIDE SEQUENCE [LARGE SCALE GENOMIC DNA]</scope>
    <source>
        <strain evidence="2">cv. SW 3</strain>
        <tissue evidence="1">Leaf</tissue>
    </source>
</reference>